<keyword evidence="4" id="KW-1133">Transmembrane helix</keyword>
<dbReference type="EMBL" id="JAHRIO010070555">
    <property type="protein sequence ID" value="MEQ2181310.1"/>
    <property type="molecule type" value="Genomic_DNA"/>
</dbReference>
<protein>
    <recommendedName>
        <fullName evidence="6">Choline transporter-like protein</fullName>
    </recommendedName>
</protein>
<evidence type="ECO:0000256" key="5">
    <source>
        <dbReference type="ARBA" id="ARBA00023136"/>
    </source>
</evidence>
<evidence type="ECO:0000256" key="4">
    <source>
        <dbReference type="ARBA" id="ARBA00022989"/>
    </source>
</evidence>
<evidence type="ECO:0000313" key="8">
    <source>
        <dbReference type="EMBL" id="MEQ2181310.1"/>
    </source>
</evidence>
<evidence type="ECO:0000256" key="7">
    <source>
        <dbReference type="SAM" id="MobiDB-lite"/>
    </source>
</evidence>
<feature type="region of interest" description="Disordered" evidence="7">
    <location>
        <begin position="132"/>
        <end position="158"/>
    </location>
</feature>
<keyword evidence="9" id="KW-1185">Reference proteome</keyword>
<evidence type="ECO:0000256" key="2">
    <source>
        <dbReference type="ARBA" id="ARBA00007168"/>
    </source>
</evidence>
<feature type="non-terminal residue" evidence="8">
    <location>
        <position position="1"/>
    </location>
</feature>
<dbReference type="InterPro" id="IPR007603">
    <property type="entry name" value="Choline_transptr-like"/>
</dbReference>
<evidence type="ECO:0000256" key="3">
    <source>
        <dbReference type="ARBA" id="ARBA00022692"/>
    </source>
</evidence>
<keyword evidence="3" id="KW-0812">Transmembrane</keyword>
<evidence type="ECO:0000256" key="6">
    <source>
        <dbReference type="RuleBase" id="RU368066"/>
    </source>
</evidence>
<keyword evidence="5" id="KW-0472">Membrane</keyword>
<name>A0ABV0PCW5_9TELE</name>
<organism evidence="8 9">
    <name type="scientific">Goodea atripinnis</name>
    <dbReference type="NCBI Taxonomy" id="208336"/>
    <lineage>
        <taxon>Eukaryota</taxon>
        <taxon>Metazoa</taxon>
        <taxon>Chordata</taxon>
        <taxon>Craniata</taxon>
        <taxon>Vertebrata</taxon>
        <taxon>Euteleostomi</taxon>
        <taxon>Actinopterygii</taxon>
        <taxon>Neopterygii</taxon>
        <taxon>Teleostei</taxon>
        <taxon>Neoteleostei</taxon>
        <taxon>Acanthomorphata</taxon>
        <taxon>Ovalentaria</taxon>
        <taxon>Atherinomorphae</taxon>
        <taxon>Cyprinodontiformes</taxon>
        <taxon>Goodeidae</taxon>
        <taxon>Goodea</taxon>
    </lineage>
</organism>
<comment type="function">
    <text evidence="6">Choline transporter.</text>
</comment>
<comment type="subcellular location">
    <subcellularLocation>
        <location evidence="6">Cell membrane</location>
        <topology evidence="6">Multi-pass membrane protein</topology>
    </subcellularLocation>
    <subcellularLocation>
        <location evidence="1">Membrane</location>
        <topology evidence="1">Multi-pass membrane protein</topology>
    </subcellularLocation>
</comment>
<accession>A0ABV0PCW5</accession>
<proteinExistence type="inferred from homology"/>
<evidence type="ECO:0000313" key="9">
    <source>
        <dbReference type="Proteomes" id="UP001476798"/>
    </source>
</evidence>
<evidence type="ECO:0000256" key="1">
    <source>
        <dbReference type="ARBA" id="ARBA00004141"/>
    </source>
</evidence>
<comment type="caution">
    <text evidence="8">The sequence shown here is derived from an EMBL/GenBank/DDBJ whole genome shotgun (WGS) entry which is preliminary data.</text>
</comment>
<dbReference type="Pfam" id="PF04515">
    <property type="entry name" value="Choline_transpo"/>
    <property type="match status" value="1"/>
</dbReference>
<feature type="compositionally biased region" description="Basic and acidic residues" evidence="7">
    <location>
        <begin position="143"/>
        <end position="158"/>
    </location>
</feature>
<comment type="similarity">
    <text evidence="2 6">Belongs to the CTL (choline transporter-like) family.</text>
</comment>
<gene>
    <name evidence="8" type="ORF">GOODEAATRI_010190</name>
</gene>
<reference evidence="8 9" key="1">
    <citation type="submission" date="2021-06" db="EMBL/GenBank/DDBJ databases">
        <authorList>
            <person name="Palmer J.M."/>
        </authorList>
    </citation>
    <scope>NUCLEOTIDE SEQUENCE [LARGE SCALE GENOMIC DNA]</scope>
    <source>
        <strain evidence="8 9">GA_2019</strain>
        <tissue evidence="8">Muscle</tissue>
    </source>
</reference>
<sequence length="179" mass="21312">AQNKFAKFLLSCMKCCFWCLEKCIKFLNRNAYIMFTIKKNRESVLQMRQENKRLYRQLADANAVLSKTKRVNALKHTTQTYQQRIDELNMEEERMKQERRGAAAYSGAWTCEKEEDAMAELEQLEGQVLKEENERNSNIARLRKVDERKSQAEKPEKKVRLSFGEWSYSTKNEFQLQSY</sequence>
<dbReference type="Proteomes" id="UP001476798">
    <property type="component" value="Unassembled WGS sequence"/>
</dbReference>